<proteinExistence type="predicted"/>
<accession>A0AAU9JA95</accession>
<dbReference type="Proteomes" id="UP001162131">
    <property type="component" value="Unassembled WGS sequence"/>
</dbReference>
<protein>
    <submittedName>
        <fullName evidence="2">Uncharacterized protein</fullName>
    </submittedName>
</protein>
<gene>
    <name evidence="2" type="ORF">BSTOLATCC_MIC30462</name>
</gene>
<evidence type="ECO:0000313" key="3">
    <source>
        <dbReference type="Proteomes" id="UP001162131"/>
    </source>
</evidence>
<keyword evidence="1" id="KW-0175">Coiled coil</keyword>
<evidence type="ECO:0000313" key="2">
    <source>
        <dbReference type="EMBL" id="CAG9322081.1"/>
    </source>
</evidence>
<feature type="coiled-coil region" evidence="1">
    <location>
        <begin position="166"/>
        <end position="214"/>
    </location>
</feature>
<evidence type="ECO:0000256" key="1">
    <source>
        <dbReference type="SAM" id="Coils"/>
    </source>
</evidence>
<dbReference type="AlphaFoldDB" id="A0AAU9JA95"/>
<dbReference type="EMBL" id="CAJZBQ010000030">
    <property type="protein sequence ID" value="CAG9322081.1"/>
    <property type="molecule type" value="Genomic_DNA"/>
</dbReference>
<keyword evidence="3" id="KW-1185">Reference proteome</keyword>
<comment type="caution">
    <text evidence="2">The sequence shown here is derived from an EMBL/GenBank/DDBJ whole genome shotgun (WGS) entry which is preliminary data.</text>
</comment>
<organism evidence="2 3">
    <name type="scientific">Blepharisma stoltei</name>
    <dbReference type="NCBI Taxonomy" id="1481888"/>
    <lineage>
        <taxon>Eukaryota</taxon>
        <taxon>Sar</taxon>
        <taxon>Alveolata</taxon>
        <taxon>Ciliophora</taxon>
        <taxon>Postciliodesmatophora</taxon>
        <taxon>Heterotrichea</taxon>
        <taxon>Heterotrichida</taxon>
        <taxon>Blepharismidae</taxon>
        <taxon>Blepharisma</taxon>
    </lineage>
</organism>
<reference evidence="2" key="1">
    <citation type="submission" date="2021-09" db="EMBL/GenBank/DDBJ databases">
        <authorList>
            <consortium name="AG Swart"/>
            <person name="Singh M."/>
            <person name="Singh A."/>
            <person name="Seah K."/>
            <person name="Emmerich C."/>
        </authorList>
    </citation>
    <scope>NUCLEOTIDE SEQUENCE</scope>
    <source>
        <strain evidence="2">ATCC30299</strain>
    </source>
</reference>
<name>A0AAU9JA95_9CILI</name>
<sequence>MSQICYLCDKQAILKCGCTEACTLICNVHWKDHISSNFFISHALNPIEKTLKPVIVKQLELYYEKSYEAILAAINHFNANVETLIEQINDSRASILKLSEETLSKNYRHLQNLKNCPLEYLSYEEAIYFLTLDECSSIENYLIEHHYFSYNALEDAILLFNKRRNFIGIKEELKKTKEELNRLRAKNLIDSMDVEAYKQMVAKWDSQIKEHEIDLIRKEIHLKWMKKSIKKSSWKWKSNMKNCYLMQIKFI</sequence>